<comment type="caution">
    <text evidence="1">The sequence shown here is derived from an EMBL/GenBank/DDBJ whole genome shotgun (WGS) entry which is preliminary data.</text>
</comment>
<keyword evidence="2" id="KW-1185">Reference proteome</keyword>
<dbReference type="EMBL" id="BPLR01001279">
    <property type="protein sequence ID" value="GIZ01292.1"/>
    <property type="molecule type" value="Genomic_DNA"/>
</dbReference>
<proteinExistence type="predicted"/>
<dbReference type="Proteomes" id="UP001054945">
    <property type="component" value="Unassembled WGS sequence"/>
</dbReference>
<gene>
    <name evidence="1" type="ORF">CEXT_203701</name>
</gene>
<evidence type="ECO:0000313" key="1">
    <source>
        <dbReference type="EMBL" id="GIZ01292.1"/>
    </source>
</evidence>
<sequence>MPKKRIRRDLDFDHNVGSRGHVPDCSRTLLFYCSFSPSYCSSGKNISKKNFHKKKYLSDQNGFLQNKRKFDEF</sequence>
<evidence type="ECO:0000313" key="2">
    <source>
        <dbReference type="Proteomes" id="UP001054945"/>
    </source>
</evidence>
<protein>
    <submittedName>
        <fullName evidence="1">Uncharacterized protein</fullName>
    </submittedName>
</protein>
<dbReference type="AlphaFoldDB" id="A0AAV4Y1Q8"/>
<organism evidence="1 2">
    <name type="scientific">Caerostris extrusa</name>
    <name type="common">Bark spider</name>
    <name type="synonym">Caerostris bankana</name>
    <dbReference type="NCBI Taxonomy" id="172846"/>
    <lineage>
        <taxon>Eukaryota</taxon>
        <taxon>Metazoa</taxon>
        <taxon>Ecdysozoa</taxon>
        <taxon>Arthropoda</taxon>
        <taxon>Chelicerata</taxon>
        <taxon>Arachnida</taxon>
        <taxon>Araneae</taxon>
        <taxon>Araneomorphae</taxon>
        <taxon>Entelegynae</taxon>
        <taxon>Araneoidea</taxon>
        <taxon>Araneidae</taxon>
        <taxon>Caerostris</taxon>
    </lineage>
</organism>
<name>A0AAV4Y1Q8_CAEEX</name>
<reference evidence="1 2" key="1">
    <citation type="submission" date="2021-06" db="EMBL/GenBank/DDBJ databases">
        <title>Caerostris extrusa draft genome.</title>
        <authorList>
            <person name="Kono N."/>
            <person name="Arakawa K."/>
        </authorList>
    </citation>
    <scope>NUCLEOTIDE SEQUENCE [LARGE SCALE GENOMIC DNA]</scope>
</reference>
<accession>A0AAV4Y1Q8</accession>